<accession>A0ABD2ZNU1</accession>
<comment type="caution">
    <text evidence="1">The sequence shown here is derived from an EMBL/GenBank/DDBJ whole genome shotgun (WGS) entry which is preliminary data.</text>
</comment>
<sequence length="135" mass="14922">MKVKLKPKPSKSLKNLHLVGQQIASTDTAPNLVFLVSEKTSVLNSNLHSRKKKVKWVWKKSSIKPVSALESNLSILSNSFATLLEKDSKIPQKGKSSHVTSKSDNYVLIDGSPSILNVHEGSKRTRSSKPLTRSF</sequence>
<keyword evidence="2" id="KW-1185">Reference proteome</keyword>
<dbReference type="EMBL" id="JBJUIK010000008">
    <property type="protein sequence ID" value="KAL3519855.1"/>
    <property type="molecule type" value="Genomic_DNA"/>
</dbReference>
<reference evidence="1 2" key="1">
    <citation type="submission" date="2024-11" db="EMBL/GenBank/DDBJ databases">
        <title>A near-complete genome assembly of Cinchona calisaya.</title>
        <authorList>
            <person name="Lian D.C."/>
            <person name="Zhao X.W."/>
            <person name="Wei L."/>
        </authorList>
    </citation>
    <scope>NUCLEOTIDE SEQUENCE [LARGE SCALE GENOMIC DNA]</scope>
    <source>
        <tissue evidence="1">Nenye</tissue>
    </source>
</reference>
<evidence type="ECO:0000313" key="2">
    <source>
        <dbReference type="Proteomes" id="UP001630127"/>
    </source>
</evidence>
<organism evidence="1 2">
    <name type="scientific">Cinchona calisaya</name>
    <dbReference type="NCBI Taxonomy" id="153742"/>
    <lineage>
        <taxon>Eukaryota</taxon>
        <taxon>Viridiplantae</taxon>
        <taxon>Streptophyta</taxon>
        <taxon>Embryophyta</taxon>
        <taxon>Tracheophyta</taxon>
        <taxon>Spermatophyta</taxon>
        <taxon>Magnoliopsida</taxon>
        <taxon>eudicotyledons</taxon>
        <taxon>Gunneridae</taxon>
        <taxon>Pentapetalae</taxon>
        <taxon>asterids</taxon>
        <taxon>lamiids</taxon>
        <taxon>Gentianales</taxon>
        <taxon>Rubiaceae</taxon>
        <taxon>Cinchonoideae</taxon>
        <taxon>Cinchoneae</taxon>
        <taxon>Cinchona</taxon>
    </lineage>
</organism>
<evidence type="ECO:0000313" key="1">
    <source>
        <dbReference type="EMBL" id="KAL3519855.1"/>
    </source>
</evidence>
<name>A0ABD2ZNU1_9GENT</name>
<dbReference type="AlphaFoldDB" id="A0ABD2ZNU1"/>
<dbReference type="Proteomes" id="UP001630127">
    <property type="component" value="Unassembled WGS sequence"/>
</dbReference>
<protein>
    <submittedName>
        <fullName evidence="1">Uncharacterized protein</fullName>
    </submittedName>
</protein>
<proteinExistence type="predicted"/>
<gene>
    <name evidence="1" type="ORF">ACH5RR_018004</name>
</gene>